<dbReference type="PANTHER" id="PTHR12121:SF45">
    <property type="entry name" value="NOCTURNIN"/>
    <property type="match status" value="1"/>
</dbReference>
<evidence type="ECO:0000259" key="4">
    <source>
        <dbReference type="Pfam" id="PF03372"/>
    </source>
</evidence>
<dbReference type="SUPFAM" id="SSF56219">
    <property type="entry name" value="DNase I-like"/>
    <property type="match status" value="1"/>
</dbReference>
<feature type="domain" description="Endonuclease/exonuclease/phosphatase" evidence="4">
    <location>
        <begin position="64"/>
        <end position="387"/>
    </location>
</feature>
<dbReference type="Proteomes" id="UP000252139">
    <property type="component" value="Unassembled WGS sequence"/>
</dbReference>
<dbReference type="AlphaFoldDB" id="A0A367JME1"/>
<accession>A0A367JME1</accession>
<gene>
    <name evidence="5" type="ORF">CU097_009515</name>
</gene>
<dbReference type="PANTHER" id="PTHR12121">
    <property type="entry name" value="CARBON CATABOLITE REPRESSOR PROTEIN 4"/>
    <property type="match status" value="1"/>
</dbReference>
<proteinExistence type="inferred from homology"/>
<dbReference type="InterPro" id="IPR050410">
    <property type="entry name" value="CCR4/nocturin_mRNA_transcr"/>
</dbReference>
<keyword evidence="2" id="KW-0378">Hydrolase</keyword>
<organism evidence="5 6">
    <name type="scientific">Rhizopus azygosporus</name>
    <name type="common">Rhizopus microsporus var. azygosporus</name>
    <dbReference type="NCBI Taxonomy" id="86630"/>
    <lineage>
        <taxon>Eukaryota</taxon>
        <taxon>Fungi</taxon>
        <taxon>Fungi incertae sedis</taxon>
        <taxon>Mucoromycota</taxon>
        <taxon>Mucoromycotina</taxon>
        <taxon>Mucoromycetes</taxon>
        <taxon>Mucorales</taxon>
        <taxon>Mucorineae</taxon>
        <taxon>Rhizopodaceae</taxon>
        <taxon>Rhizopus</taxon>
    </lineage>
</organism>
<protein>
    <recommendedName>
        <fullName evidence="4">Endonuclease/exonuclease/phosphatase domain-containing protein</fullName>
    </recommendedName>
</protein>
<comment type="caution">
    <text evidence="5">The sequence shown here is derived from an EMBL/GenBank/DDBJ whole genome shotgun (WGS) entry which is preliminary data.</text>
</comment>
<comment type="similarity">
    <text evidence="1">Belongs to the CCR4/nocturin family.</text>
</comment>
<dbReference type="Gene3D" id="3.60.10.10">
    <property type="entry name" value="Endonuclease/exonuclease/phosphatase"/>
    <property type="match status" value="1"/>
</dbReference>
<evidence type="ECO:0000313" key="5">
    <source>
        <dbReference type="EMBL" id="RCH91103.1"/>
    </source>
</evidence>
<name>A0A367JME1_RHIAZ</name>
<feature type="region of interest" description="Disordered" evidence="3">
    <location>
        <begin position="22"/>
        <end position="46"/>
    </location>
</feature>
<evidence type="ECO:0000256" key="3">
    <source>
        <dbReference type="SAM" id="MobiDB-lite"/>
    </source>
</evidence>
<dbReference type="InterPro" id="IPR036691">
    <property type="entry name" value="Endo/exonu/phosph_ase_sf"/>
</dbReference>
<evidence type="ECO:0000256" key="2">
    <source>
        <dbReference type="ARBA" id="ARBA00022801"/>
    </source>
</evidence>
<dbReference type="Pfam" id="PF03372">
    <property type="entry name" value="Exo_endo_phos"/>
    <property type="match status" value="1"/>
</dbReference>
<evidence type="ECO:0000313" key="6">
    <source>
        <dbReference type="Proteomes" id="UP000252139"/>
    </source>
</evidence>
<reference evidence="5 6" key="1">
    <citation type="journal article" date="2018" name="G3 (Bethesda)">
        <title>Phylogenetic and Phylogenomic Definition of Rhizopus Species.</title>
        <authorList>
            <person name="Gryganskyi A.P."/>
            <person name="Golan J."/>
            <person name="Dolatabadi S."/>
            <person name="Mondo S."/>
            <person name="Robb S."/>
            <person name="Idnurm A."/>
            <person name="Muszewska A."/>
            <person name="Steczkiewicz K."/>
            <person name="Masonjones S."/>
            <person name="Liao H.L."/>
            <person name="Gajdeczka M.T."/>
            <person name="Anike F."/>
            <person name="Vuek A."/>
            <person name="Anishchenko I.M."/>
            <person name="Voigt K."/>
            <person name="de Hoog G.S."/>
            <person name="Smith M.E."/>
            <person name="Heitman J."/>
            <person name="Vilgalys R."/>
            <person name="Stajich J.E."/>
        </authorList>
    </citation>
    <scope>NUCLEOTIDE SEQUENCE [LARGE SCALE GENOMIC DNA]</scope>
    <source>
        <strain evidence="5 6">CBS 357.93</strain>
    </source>
</reference>
<dbReference type="OrthoDB" id="428734at2759"/>
<sequence>MSVNPPPRGKPIDIEELKRLKQAKKEAKKALNQSKLPPPPPPKPLRRDFIRVNDQGHRHPIRVMSFNILAQTLIKRELFPDSGDVLKWKTRKQMILEEIEFYDADIMSLQEVDNVDTFYKEALSKLGYELTFYHYPSKHHGCAIAFKKEKFSQVKYATIDYNTDPLCPPSILTGNVAQMLALTSKEHPNTGFVIGNTHLYWRPSCNYERLRQTVIFVNKLFEFKSELDDDIQWISMLLGDFNSTPDDPVYGILTDHALSDDHIQDLNKSLMVTLTNQGESDEEEEEGKLENSNGVSIDPDAVISVNKLVSLYKGGQWKSVYSSIAKVQPDQSGLLGEPKFTNYTAAFKGPLDYMFIQHDMHIKNILLLPSEDNLKPSLPNRNFGSDHLCLVADLEF</sequence>
<keyword evidence="6" id="KW-1185">Reference proteome</keyword>
<dbReference type="InterPro" id="IPR005135">
    <property type="entry name" value="Endo/exonuclease/phosphatase"/>
</dbReference>
<dbReference type="EMBL" id="PJQL01001020">
    <property type="protein sequence ID" value="RCH91103.1"/>
    <property type="molecule type" value="Genomic_DNA"/>
</dbReference>
<dbReference type="GO" id="GO:0000175">
    <property type="term" value="F:3'-5'-RNA exonuclease activity"/>
    <property type="evidence" value="ECO:0007669"/>
    <property type="project" value="TreeGrafter"/>
</dbReference>
<dbReference type="GO" id="GO:0006139">
    <property type="term" value="P:nucleobase-containing compound metabolic process"/>
    <property type="evidence" value="ECO:0007669"/>
    <property type="project" value="UniProtKB-ARBA"/>
</dbReference>
<evidence type="ECO:0000256" key="1">
    <source>
        <dbReference type="ARBA" id="ARBA00010774"/>
    </source>
</evidence>